<protein>
    <submittedName>
        <fullName evidence="1">Uncharacterized protein</fullName>
    </submittedName>
</protein>
<organism evidence="1 2">
    <name type="scientific">Candidatus Falkowbacteria bacterium RBG_13_39_14</name>
    <dbReference type="NCBI Taxonomy" id="1797985"/>
    <lineage>
        <taxon>Bacteria</taxon>
        <taxon>Candidatus Falkowiibacteriota</taxon>
    </lineage>
</organism>
<reference evidence="1 2" key="1">
    <citation type="journal article" date="2016" name="Nat. Commun.">
        <title>Thousands of microbial genomes shed light on interconnected biogeochemical processes in an aquifer system.</title>
        <authorList>
            <person name="Anantharaman K."/>
            <person name="Brown C.T."/>
            <person name="Hug L.A."/>
            <person name="Sharon I."/>
            <person name="Castelle C.J."/>
            <person name="Probst A.J."/>
            <person name="Thomas B.C."/>
            <person name="Singh A."/>
            <person name="Wilkins M.J."/>
            <person name="Karaoz U."/>
            <person name="Brodie E.L."/>
            <person name="Williams K.H."/>
            <person name="Hubbard S.S."/>
            <person name="Banfield J.F."/>
        </authorList>
    </citation>
    <scope>NUCLEOTIDE SEQUENCE [LARGE SCALE GENOMIC DNA]</scope>
</reference>
<evidence type="ECO:0000313" key="2">
    <source>
        <dbReference type="Proteomes" id="UP000178323"/>
    </source>
</evidence>
<proteinExistence type="predicted"/>
<dbReference type="AlphaFoldDB" id="A0A1F5S9F2"/>
<dbReference type="Proteomes" id="UP000178323">
    <property type="component" value="Unassembled WGS sequence"/>
</dbReference>
<evidence type="ECO:0000313" key="1">
    <source>
        <dbReference type="EMBL" id="OGF23344.1"/>
    </source>
</evidence>
<dbReference type="EMBL" id="MFFS01000002">
    <property type="protein sequence ID" value="OGF23344.1"/>
    <property type="molecule type" value="Genomic_DNA"/>
</dbReference>
<sequence>MHKFLISSIVIVLYCYIVMNTDFFPRYRVNIAIEIQAAEAHRVILRSKATKDPLNHRAIHLSSLAPGDSSPPLADSE</sequence>
<gene>
    <name evidence="1" type="ORF">A2Y83_01355</name>
</gene>
<comment type="caution">
    <text evidence="1">The sequence shown here is derived from an EMBL/GenBank/DDBJ whole genome shotgun (WGS) entry which is preliminary data.</text>
</comment>
<accession>A0A1F5S9F2</accession>
<name>A0A1F5S9F2_9BACT</name>